<feature type="transmembrane region" description="Helical" evidence="1">
    <location>
        <begin position="99"/>
        <end position="121"/>
    </location>
</feature>
<accession>A0A165M7L7</accession>
<protein>
    <submittedName>
        <fullName evidence="2">Uncharacterized protein</fullName>
    </submittedName>
</protein>
<dbReference type="OrthoDB" id="2638860at2759"/>
<keyword evidence="1" id="KW-1133">Transmembrane helix</keyword>
<feature type="transmembrane region" description="Helical" evidence="1">
    <location>
        <begin position="133"/>
        <end position="152"/>
    </location>
</feature>
<keyword evidence="3" id="KW-1185">Reference proteome</keyword>
<name>A0A165M7L7_9APHY</name>
<reference evidence="2 3" key="1">
    <citation type="journal article" date="2016" name="Mol. Biol. Evol.">
        <title>Comparative Genomics of Early-Diverging Mushroom-Forming Fungi Provides Insights into the Origins of Lignocellulose Decay Capabilities.</title>
        <authorList>
            <person name="Nagy L.G."/>
            <person name="Riley R."/>
            <person name="Tritt A."/>
            <person name="Adam C."/>
            <person name="Daum C."/>
            <person name="Floudas D."/>
            <person name="Sun H."/>
            <person name="Yadav J.S."/>
            <person name="Pangilinan J."/>
            <person name="Larsson K.H."/>
            <person name="Matsuura K."/>
            <person name="Barry K."/>
            <person name="Labutti K."/>
            <person name="Kuo R."/>
            <person name="Ohm R.A."/>
            <person name="Bhattacharya S.S."/>
            <person name="Shirouzu T."/>
            <person name="Yoshinaga Y."/>
            <person name="Martin F.M."/>
            <person name="Grigoriev I.V."/>
            <person name="Hibbett D.S."/>
        </authorList>
    </citation>
    <scope>NUCLEOTIDE SEQUENCE [LARGE SCALE GENOMIC DNA]</scope>
    <source>
        <strain evidence="2 3">L-15889</strain>
    </source>
</reference>
<proteinExistence type="predicted"/>
<evidence type="ECO:0000256" key="1">
    <source>
        <dbReference type="SAM" id="Phobius"/>
    </source>
</evidence>
<evidence type="ECO:0000313" key="3">
    <source>
        <dbReference type="Proteomes" id="UP000076727"/>
    </source>
</evidence>
<gene>
    <name evidence="2" type="ORF">DAEQUDRAFT_759451</name>
</gene>
<dbReference type="Proteomes" id="UP000076727">
    <property type="component" value="Unassembled WGS sequence"/>
</dbReference>
<organism evidence="2 3">
    <name type="scientific">Daedalea quercina L-15889</name>
    <dbReference type="NCBI Taxonomy" id="1314783"/>
    <lineage>
        <taxon>Eukaryota</taxon>
        <taxon>Fungi</taxon>
        <taxon>Dikarya</taxon>
        <taxon>Basidiomycota</taxon>
        <taxon>Agaricomycotina</taxon>
        <taxon>Agaricomycetes</taxon>
        <taxon>Polyporales</taxon>
        <taxon>Fomitopsis</taxon>
    </lineage>
</organism>
<dbReference type="AlphaFoldDB" id="A0A165M7L7"/>
<sequence>MAVSDIKLSEVRAYVFFSNDMAWAATDKEIEYFWCTRWSLNRVLFVGYRYPALLNMVLEFLTNLTLSWQNYWRCETYTSACDWLRTMPMTMTSGHSCGILLHFQMTLTIIISVSGTSFAALRVYALFNYNRALFAVVLLSGLLNPAIFVYIFTRSIPARVSTIQGCSLSIVGGSRSYEKGTMLARAASVLSDGIVLVLTLMKTHLKSDDVTQLSQLNRNVRGILLRNSSVCFAFLCVINVIGIGTARMTVTIQIIQTWISILTSVLLSRLALDLRETTTLELADTTEIAGNVTLETLDFVHRTDDLDSESESEDADIQAELRALDRSHTVEC</sequence>
<evidence type="ECO:0000313" key="2">
    <source>
        <dbReference type="EMBL" id="KZT65323.1"/>
    </source>
</evidence>
<keyword evidence="1" id="KW-0812">Transmembrane</keyword>
<dbReference type="EMBL" id="KV429108">
    <property type="protein sequence ID" value="KZT65323.1"/>
    <property type="molecule type" value="Genomic_DNA"/>
</dbReference>
<keyword evidence="1" id="KW-0472">Membrane</keyword>
<feature type="transmembrane region" description="Helical" evidence="1">
    <location>
        <begin position="250"/>
        <end position="272"/>
    </location>
</feature>
<feature type="transmembrane region" description="Helical" evidence="1">
    <location>
        <begin position="223"/>
        <end position="244"/>
    </location>
</feature>